<keyword evidence="3" id="KW-1185">Reference proteome</keyword>
<dbReference type="RefSeq" id="WP_157589191.1">
    <property type="nucleotide sequence ID" value="NZ_WPIN01000015.1"/>
</dbReference>
<proteinExistence type="predicted"/>
<reference evidence="2 3" key="1">
    <citation type="submission" date="2019-12" db="EMBL/GenBank/DDBJ databases">
        <title>Spirosoma sp. HMF4905 genome sequencing and assembly.</title>
        <authorList>
            <person name="Kang H."/>
            <person name="Cha I."/>
            <person name="Kim H."/>
            <person name="Joh K."/>
        </authorList>
    </citation>
    <scope>NUCLEOTIDE SEQUENCE [LARGE SCALE GENOMIC DNA]</scope>
    <source>
        <strain evidence="2 3">HMF4905</strain>
    </source>
</reference>
<protein>
    <submittedName>
        <fullName evidence="2">Uncharacterized protein</fullName>
    </submittedName>
</protein>
<comment type="caution">
    <text evidence="2">The sequence shown here is derived from an EMBL/GenBank/DDBJ whole genome shotgun (WGS) entry which is preliminary data.</text>
</comment>
<accession>A0A7K1SKN1</accession>
<keyword evidence="1" id="KW-0472">Membrane</keyword>
<keyword evidence="1" id="KW-1133">Transmembrane helix</keyword>
<dbReference type="Proteomes" id="UP000436006">
    <property type="component" value="Unassembled WGS sequence"/>
</dbReference>
<feature type="transmembrane region" description="Helical" evidence="1">
    <location>
        <begin position="34"/>
        <end position="55"/>
    </location>
</feature>
<name>A0A7K1SKN1_9BACT</name>
<feature type="transmembrane region" description="Helical" evidence="1">
    <location>
        <begin position="12"/>
        <end position="27"/>
    </location>
</feature>
<dbReference type="EMBL" id="WPIN01000015">
    <property type="protein sequence ID" value="MVM34371.1"/>
    <property type="molecule type" value="Genomic_DNA"/>
</dbReference>
<dbReference type="AlphaFoldDB" id="A0A7K1SKN1"/>
<evidence type="ECO:0000313" key="3">
    <source>
        <dbReference type="Proteomes" id="UP000436006"/>
    </source>
</evidence>
<keyword evidence="1" id="KW-0812">Transmembrane</keyword>
<gene>
    <name evidence="2" type="ORF">GO755_30345</name>
</gene>
<organism evidence="2 3">
    <name type="scientific">Spirosoma arboris</name>
    <dbReference type="NCBI Taxonomy" id="2682092"/>
    <lineage>
        <taxon>Bacteria</taxon>
        <taxon>Pseudomonadati</taxon>
        <taxon>Bacteroidota</taxon>
        <taxon>Cytophagia</taxon>
        <taxon>Cytophagales</taxon>
        <taxon>Cytophagaceae</taxon>
        <taxon>Spirosoma</taxon>
    </lineage>
</organism>
<evidence type="ECO:0000256" key="1">
    <source>
        <dbReference type="SAM" id="Phobius"/>
    </source>
</evidence>
<evidence type="ECO:0000313" key="2">
    <source>
        <dbReference type="EMBL" id="MVM34371.1"/>
    </source>
</evidence>
<sequence length="83" mass="9076">MDYLLDLFGRDALLVFVVFVGSVIRAGKGERVPAIQGLLSAFAPFFVVMCLLYLLEWGVSLLGLELPAKPMIAFGGLFGWIPE</sequence>